<dbReference type="InterPro" id="IPR008906">
    <property type="entry name" value="HATC_C_dom"/>
</dbReference>
<organism evidence="2">
    <name type="scientific">Oryza brachyantha</name>
    <name type="common">malo sina</name>
    <dbReference type="NCBI Taxonomy" id="4533"/>
    <lineage>
        <taxon>Eukaryota</taxon>
        <taxon>Viridiplantae</taxon>
        <taxon>Streptophyta</taxon>
        <taxon>Embryophyta</taxon>
        <taxon>Tracheophyta</taxon>
        <taxon>Spermatophyta</taxon>
        <taxon>Magnoliopsida</taxon>
        <taxon>Liliopsida</taxon>
        <taxon>Poales</taxon>
        <taxon>Poaceae</taxon>
        <taxon>BOP clade</taxon>
        <taxon>Oryzoideae</taxon>
        <taxon>Oryzeae</taxon>
        <taxon>Oryzinae</taxon>
        <taxon>Oryza</taxon>
    </lineage>
</organism>
<dbReference type="Gramene" id="OB06G14220.1">
    <property type="protein sequence ID" value="OB06G14220.1"/>
    <property type="gene ID" value="OB06G14220"/>
</dbReference>
<dbReference type="STRING" id="4533.J3MBM8"/>
<dbReference type="PANTHER" id="PTHR46289:SF19">
    <property type="entry name" value="ZINC FINGER MYM-TYPE CONTAINING 1"/>
    <property type="match status" value="1"/>
</dbReference>
<keyword evidence="3" id="KW-1185">Reference proteome</keyword>
<dbReference type="eggNOG" id="ENOG502QPQD">
    <property type="taxonomic scope" value="Eukaryota"/>
</dbReference>
<protein>
    <recommendedName>
        <fullName evidence="1">HAT C-terminal dimerisation domain-containing protein</fullName>
    </recommendedName>
</protein>
<dbReference type="PANTHER" id="PTHR46289">
    <property type="entry name" value="52 KDA REPRESSOR OF THE INHIBITOR OF THE PROTEIN KINASE-LIKE PROTEIN-RELATED"/>
    <property type="match status" value="1"/>
</dbReference>
<evidence type="ECO:0000259" key="1">
    <source>
        <dbReference type="Pfam" id="PF05699"/>
    </source>
</evidence>
<feature type="domain" description="HAT C-terminal dimerisation" evidence="1">
    <location>
        <begin position="275"/>
        <end position="343"/>
    </location>
</feature>
<evidence type="ECO:0000313" key="3">
    <source>
        <dbReference type="Proteomes" id="UP000006038"/>
    </source>
</evidence>
<reference evidence="2" key="1">
    <citation type="journal article" date="2013" name="Nat. Commun.">
        <title>Whole-genome sequencing of Oryza brachyantha reveals mechanisms underlying Oryza genome evolution.</title>
        <authorList>
            <person name="Chen J."/>
            <person name="Huang Q."/>
            <person name="Gao D."/>
            <person name="Wang J."/>
            <person name="Lang Y."/>
            <person name="Liu T."/>
            <person name="Li B."/>
            <person name="Bai Z."/>
            <person name="Luis Goicoechea J."/>
            <person name="Liang C."/>
            <person name="Chen C."/>
            <person name="Zhang W."/>
            <person name="Sun S."/>
            <person name="Liao Y."/>
            <person name="Zhang X."/>
            <person name="Yang L."/>
            <person name="Song C."/>
            <person name="Wang M."/>
            <person name="Shi J."/>
            <person name="Liu G."/>
            <person name="Liu J."/>
            <person name="Zhou H."/>
            <person name="Zhou W."/>
            <person name="Yu Q."/>
            <person name="An N."/>
            <person name="Chen Y."/>
            <person name="Cai Q."/>
            <person name="Wang B."/>
            <person name="Liu B."/>
            <person name="Min J."/>
            <person name="Huang Y."/>
            <person name="Wu H."/>
            <person name="Li Z."/>
            <person name="Zhang Y."/>
            <person name="Yin Y."/>
            <person name="Song W."/>
            <person name="Jiang J."/>
            <person name="Jackson S.A."/>
            <person name="Wing R.A."/>
            <person name="Wang J."/>
            <person name="Chen M."/>
        </authorList>
    </citation>
    <scope>NUCLEOTIDE SEQUENCE [LARGE SCALE GENOMIC DNA]</scope>
    <source>
        <strain evidence="2">cv. IRGC 101232</strain>
    </source>
</reference>
<name>J3MBM8_ORYBR</name>
<dbReference type="GO" id="GO:0046983">
    <property type="term" value="F:protein dimerization activity"/>
    <property type="evidence" value="ECO:0007669"/>
    <property type="project" value="InterPro"/>
</dbReference>
<dbReference type="AlphaFoldDB" id="J3MBM8"/>
<dbReference type="Proteomes" id="UP000006038">
    <property type="component" value="Chromosome 6"/>
</dbReference>
<sequence length="371" mass="42204">MEMQLMNELALARPDVVGKWDDMVKGMTQHDGALQRPLISGGYPELNGPVVGNVSVAQLAGQLCQDAVRVVQLLHARRAREAGELLGVHVEAQHTRGGAAPVNLISKQLQSKDMPIDVAIESVQGLISFFKNYRETGFAQAQEAAKEIAIEMEINPEFRTKRKIKRKWKFDEATDDASSSSQSAEDLFRTDYFIPIVDQAIASLIRRFEQYQGYEKIFGFLFTSDRLRSLDNKSLMVACVNLENKLQSGEHKDIDGKELYGELIFIQDLLNESMSTLDILRFLKKHPFYPNAIIAYRILLTIPVTIASAERSFSKLKLLKSYLRSTVTRERLNGLAIIALENDVFEKINYEHIIEDFISRNTRRMMLFNRN</sequence>
<dbReference type="InterPro" id="IPR052958">
    <property type="entry name" value="IFN-induced_PKR_regulator"/>
</dbReference>
<dbReference type="Pfam" id="PF05699">
    <property type="entry name" value="Dimer_Tnp_hAT"/>
    <property type="match status" value="1"/>
</dbReference>
<dbReference type="EnsemblPlants" id="OB06G14220.1">
    <property type="protein sequence ID" value="OB06G14220.1"/>
    <property type="gene ID" value="OB06G14220"/>
</dbReference>
<proteinExistence type="predicted"/>
<accession>J3MBM8</accession>
<dbReference type="OMA" id="LVVWYEI"/>
<dbReference type="HOGENOM" id="CLU_006175_0_2_1"/>
<evidence type="ECO:0000313" key="2">
    <source>
        <dbReference type="EnsemblPlants" id="OB06G14220.1"/>
    </source>
</evidence>
<reference evidence="2" key="2">
    <citation type="submission" date="2013-04" db="UniProtKB">
        <authorList>
            <consortium name="EnsemblPlants"/>
        </authorList>
    </citation>
    <scope>IDENTIFICATION</scope>
</reference>